<accession>A0A5Q0LM61</accession>
<keyword evidence="1" id="KW-0805">Transcription regulation</keyword>
<keyword evidence="6" id="KW-1185">Reference proteome</keyword>
<dbReference type="InterPro" id="IPR002577">
    <property type="entry name" value="HTH_HxlR"/>
</dbReference>
<proteinExistence type="predicted"/>
<reference evidence="5 6" key="1">
    <citation type="submission" date="2019-10" db="EMBL/GenBank/DDBJ databases">
        <title>A novel species.</title>
        <authorList>
            <person name="Gao J."/>
        </authorList>
    </citation>
    <scope>NUCLEOTIDE SEQUENCE [LARGE SCALE GENOMIC DNA]</scope>
    <source>
        <strain evidence="5 6">QMT-28</strain>
    </source>
</reference>
<dbReference type="PANTHER" id="PTHR33204:SF18">
    <property type="entry name" value="TRANSCRIPTIONAL REGULATORY PROTEIN"/>
    <property type="match status" value="1"/>
</dbReference>
<dbReference type="KEGG" id="sfy:GFH48_33930"/>
<evidence type="ECO:0000259" key="4">
    <source>
        <dbReference type="PROSITE" id="PS51118"/>
    </source>
</evidence>
<evidence type="ECO:0000313" key="5">
    <source>
        <dbReference type="EMBL" id="QFZ77634.1"/>
    </source>
</evidence>
<dbReference type="Pfam" id="PF01638">
    <property type="entry name" value="HxlR"/>
    <property type="match status" value="1"/>
</dbReference>
<organism evidence="5 6">
    <name type="scientific">Streptomyces fagopyri</name>
    <dbReference type="NCBI Taxonomy" id="2662397"/>
    <lineage>
        <taxon>Bacteria</taxon>
        <taxon>Bacillati</taxon>
        <taxon>Actinomycetota</taxon>
        <taxon>Actinomycetes</taxon>
        <taxon>Kitasatosporales</taxon>
        <taxon>Streptomycetaceae</taxon>
        <taxon>Streptomyces</taxon>
    </lineage>
</organism>
<dbReference type="PROSITE" id="PS51118">
    <property type="entry name" value="HTH_HXLR"/>
    <property type="match status" value="1"/>
</dbReference>
<dbReference type="Proteomes" id="UP000326179">
    <property type="component" value="Chromosome"/>
</dbReference>
<dbReference type="EMBL" id="CP045643">
    <property type="protein sequence ID" value="QFZ77634.1"/>
    <property type="molecule type" value="Genomic_DNA"/>
</dbReference>
<gene>
    <name evidence="5" type="ORF">GFH48_33930</name>
</gene>
<protein>
    <submittedName>
        <fullName evidence="5">Transcriptional regulator</fullName>
    </submittedName>
</protein>
<sequence length="160" mass="17974">MKDPRPCSIAGTLALVGEKYSLLVMREVSLGVTRFDQLARNIGAPRDVLTARLKRLVDIGVLEKAEYSDRPKRYEYRATRAGRELQPVLLTLMEWGDRHLQEDGFRPMVMEHTCGHELVPRLVCAECRQEVGHGDLSAHPQSPGWTVTGPAVAWTQDPVE</sequence>
<evidence type="ECO:0000256" key="2">
    <source>
        <dbReference type="ARBA" id="ARBA00023125"/>
    </source>
</evidence>
<evidence type="ECO:0000256" key="1">
    <source>
        <dbReference type="ARBA" id="ARBA00023015"/>
    </source>
</evidence>
<dbReference type="SUPFAM" id="SSF46785">
    <property type="entry name" value="Winged helix' DNA-binding domain"/>
    <property type="match status" value="1"/>
</dbReference>
<feature type="domain" description="HTH hxlR-type" evidence="4">
    <location>
        <begin position="7"/>
        <end position="104"/>
    </location>
</feature>
<dbReference type="GO" id="GO:0003677">
    <property type="term" value="F:DNA binding"/>
    <property type="evidence" value="ECO:0007669"/>
    <property type="project" value="UniProtKB-KW"/>
</dbReference>
<evidence type="ECO:0000256" key="3">
    <source>
        <dbReference type="ARBA" id="ARBA00023163"/>
    </source>
</evidence>
<keyword evidence="2" id="KW-0238">DNA-binding</keyword>
<evidence type="ECO:0000313" key="6">
    <source>
        <dbReference type="Proteomes" id="UP000326179"/>
    </source>
</evidence>
<name>A0A5Q0LM61_9ACTN</name>
<dbReference type="Gene3D" id="1.10.10.10">
    <property type="entry name" value="Winged helix-like DNA-binding domain superfamily/Winged helix DNA-binding domain"/>
    <property type="match status" value="1"/>
</dbReference>
<keyword evidence="3" id="KW-0804">Transcription</keyword>
<dbReference type="InterPro" id="IPR036390">
    <property type="entry name" value="WH_DNA-bd_sf"/>
</dbReference>
<dbReference type="AlphaFoldDB" id="A0A5Q0LM61"/>
<dbReference type="InterPro" id="IPR036388">
    <property type="entry name" value="WH-like_DNA-bd_sf"/>
</dbReference>
<dbReference type="PANTHER" id="PTHR33204">
    <property type="entry name" value="TRANSCRIPTIONAL REGULATOR, MARR FAMILY"/>
    <property type="match status" value="1"/>
</dbReference>
<dbReference type="RefSeq" id="WP_153291821.1">
    <property type="nucleotide sequence ID" value="NZ_CP045643.1"/>
</dbReference>